<comment type="cofactor">
    <cofactor evidence="7">
        <name>Mn(2+)</name>
        <dbReference type="ChEBI" id="CHEBI:29035"/>
    </cofactor>
    <cofactor evidence="7">
        <name>Ni(2+)</name>
        <dbReference type="ChEBI" id="CHEBI:49786"/>
    </cofactor>
</comment>
<feature type="compositionally biased region" description="Basic and acidic residues" evidence="8">
    <location>
        <begin position="452"/>
        <end position="466"/>
    </location>
</feature>
<dbReference type="GO" id="GO:0006974">
    <property type="term" value="P:DNA damage response"/>
    <property type="evidence" value="ECO:0007669"/>
    <property type="project" value="TreeGrafter"/>
</dbReference>
<evidence type="ECO:0000313" key="10">
    <source>
        <dbReference type="EMBL" id="MDI1491594.1"/>
    </source>
</evidence>
<evidence type="ECO:0000256" key="3">
    <source>
        <dbReference type="ARBA" id="ARBA00022723"/>
    </source>
</evidence>
<keyword evidence="3 7" id="KW-0479">Metal-binding</keyword>
<dbReference type="GO" id="GO:0005634">
    <property type="term" value="C:nucleus"/>
    <property type="evidence" value="ECO:0007669"/>
    <property type="project" value="TreeGrafter"/>
</dbReference>
<dbReference type="PANTHER" id="PTHR12260:SF6">
    <property type="entry name" value="DAMAGE-CONTROL PHOSPHATASE ARMT1"/>
    <property type="match status" value="1"/>
</dbReference>
<dbReference type="EMBL" id="JAPUFD010000015">
    <property type="protein sequence ID" value="MDI1491594.1"/>
    <property type="molecule type" value="Genomic_DNA"/>
</dbReference>
<dbReference type="Gene3D" id="1.20.930.60">
    <property type="match status" value="1"/>
</dbReference>
<dbReference type="InterPro" id="IPR036075">
    <property type="entry name" value="ARMT-1-like_metal-bd_sf"/>
</dbReference>
<keyword evidence="5 7" id="KW-0464">Manganese</keyword>
<feature type="region of interest" description="Disordered" evidence="8">
    <location>
        <begin position="452"/>
        <end position="476"/>
    </location>
</feature>
<proteinExistence type="inferred from homology"/>
<dbReference type="EC" id="3.1.3.-" evidence="7"/>
<evidence type="ECO:0000256" key="5">
    <source>
        <dbReference type="ARBA" id="ARBA00023211"/>
    </source>
</evidence>
<evidence type="ECO:0000256" key="8">
    <source>
        <dbReference type="SAM" id="MobiDB-lite"/>
    </source>
</evidence>
<evidence type="ECO:0000259" key="9">
    <source>
        <dbReference type="Pfam" id="PF01937"/>
    </source>
</evidence>
<evidence type="ECO:0000256" key="7">
    <source>
        <dbReference type="RuleBase" id="RU367030"/>
    </source>
</evidence>
<comment type="catalytic activity">
    <reaction evidence="1 7">
        <text>beta-D-fructose 1-phosphate + H2O = D-fructose + phosphate</text>
        <dbReference type="Rhea" id="RHEA:35603"/>
        <dbReference type="ChEBI" id="CHEBI:15377"/>
        <dbReference type="ChEBI" id="CHEBI:37721"/>
        <dbReference type="ChEBI" id="CHEBI:43474"/>
        <dbReference type="ChEBI" id="CHEBI:138881"/>
    </reaction>
</comment>
<dbReference type="AlphaFoldDB" id="A0AA43TXK8"/>
<dbReference type="InterPro" id="IPR039763">
    <property type="entry name" value="ARMT1"/>
</dbReference>
<comment type="similarity">
    <text evidence="2 7">Belongs to the damage-control phosphatase family. Sugar phosphate phosphatase III subfamily.</text>
</comment>
<gene>
    <name evidence="10" type="primary">HRT2_1</name>
    <name evidence="10" type="ORF">OHK93_002803</name>
</gene>
<dbReference type="GO" id="GO:0016791">
    <property type="term" value="F:phosphatase activity"/>
    <property type="evidence" value="ECO:0007669"/>
    <property type="project" value="TreeGrafter"/>
</dbReference>
<keyword evidence="11" id="KW-1185">Reference proteome</keyword>
<sequence length="498" mass="56661">MLLKSESSSLHSRLLSDRSSYAWEAATREWPINLTKIIDRVAKCGYRSENDGVVQAQAQAIIQQLSALKYELTHNKTIMVDNEVYQAQLEAMGTPKWMDVPWIFAESVLNLRISAIFSTPQNFSDTDHWVESGDRLAWHPGVDELMNLARPGQMNGSARAHRSRILSNASTFHWCMKRLKHKLPAPQLVEVEQSVFHLFCEHGLWATAIERSFLPSQTSIDFPKYKKPRSHILVDDIQAVYEVLEGARKEHKENRRVDIVLGGDGIELSDSLLLALFLLEQQLATRVVLHAPRSLQDPVVPATSTYLTDFTTIYQLPEEPDNSGDRPPSLGDLLPKLGSGDKNHLPFLNELLEKWQNGHQGALTLQEEPFWNYWYSFWELEEHAPEILKQFQEAEVVIVRGDFNYRKLTEDVEWPASTPFATAIGPMGAEYGIRTLSLRTIESDSIVGLKEGQDTTLRKEQARPREGGMQLETVPPERPRWTWNGGFVLMQFCDGKGM</sequence>
<dbReference type="Proteomes" id="UP001161017">
    <property type="component" value="Unassembled WGS sequence"/>
</dbReference>
<reference evidence="10" key="1">
    <citation type="journal article" date="2023" name="Genome Biol. Evol.">
        <title>First Whole Genome Sequence and Flow Cytometry Genome Size Data for the Lichen-Forming Fungus Ramalina farinacea (Ascomycota).</title>
        <authorList>
            <person name="Llewellyn T."/>
            <person name="Mian S."/>
            <person name="Hill R."/>
            <person name="Leitch I.J."/>
            <person name="Gaya E."/>
        </authorList>
    </citation>
    <scope>NUCLEOTIDE SEQUENCE</scope>
    <source>
        <strain evidence="10">LIQ254RAFAR</strain>
    </source>
</reference>
<comment type="function">
    <text evidence="7">Metal-dependent phosphatase that shows phosphatase activity against several substrates, including fructose-1-phosphate and fructose-6-phosphate. Its preference for fructose-1-phosphate, a strong glycating agent that causes DNA damage rather than a canonical yeast metabolite, suggests a damage-control function in hexose phosphate metabolism.</text>
</comment>
<accession>A0AA43TXK8</accession>
<feature type="domain" description="Damage-control phosphatase ARMT1-like metal-binding" evidence="9">
    <location>
        <begin position="193"/>
        <end position="454"/>
    </location>
</feature>
<evidence type="ECO:0000256" key="4">
    <source>
        <dbReference type="ARBA" id="ARBA00022801"/>
    </source>
</evidence>
<evidence type="ECO:0000256" key="6">
    <source>
        <dbReference type="ARBA" id="ARBA00048809"/>
    </source>
</evidence>
<dbReference type="GO" id="GO:0046872">
    <property type="term" value="F:metal ion binding"/>
    <property type="evidence" value="ECO:0007669"/>
    <property type="project" value="UniProtKB-UniRule"/>
</dbReference>
<dbReference type="SUPFAM" id="SSF111321">
    <property type="entry name" value="AF1104-like"/>
    <property type="match status" value="1"/>
</dbReference>
<comment type="domain">
    <text evidence="7">Subfamily III proteins have a conserved RTxK motif about 40-50 residues from the C-terminus; the threonine may be replaced by serine or cysteine.</text>
</comment>
<dbReference type="PANTHER" id="PTHR12260">
    <property type="entry name" value="DAMAGE-CONTROL PHOSPHATASE ARMT1"/>
    <property type="match status" value="1"/>
</dbReference>
<dbReference type="Pfam" id="PF01937">
    <property type="entry name" value="ARMT1-like_dom"/>
    <property type="match status" value="1"/>
</dbReference>
<comment type="catalytic activity">
    <reaction evidence="6 7">
        <text>beta-D-fructose 6-phosphate = dihydroxyacetone + D-glyceraldehyde 3-phosphate</text>
        <dbReference type="Rhea" id="RHEA:28002"/>
        <dbReference type="ChEBI" id="CHEBI:16016"/>
        <dbReference type="ChEBI" id="CHEBI:57634"/>
        <dbReference type="ChEBI" id="CHEBI:59776"/>
    </reaction>
</comment>
<name>A0AA43TXK8_9LECA</name>
<protein>
    <recommendedName>
        <fullName evidence="7">Sugar phosphate phosphatase</fullName>
        <ecNumber evidence="7">3.1.3.-</ecNumber>
    </recommendedName>
</protein>
<dbReference type="InterPro" id="IPR002791">
    <property type="entry name" value="ARMT1-like_metal-bd"/>
</dbReference>
<organism evidence="10 11">
    <name type="scientific">Ramalina farinacea</name>
    <dbReference type="NCBI Taxonomy" id="258253"/>
    <lineage>
        <taxon>Eukaryota</taxon>
        <taxon>Fungi</taxon>
        <taxon>Dikarya</taxon>
        <taxon>Ascomycota</taxon>
        <taxon>Pezizomycotina</taxon>
        <taxon>Lecanoromycetes</taxon>
        <taxon>OSLEUM clade</taxon>
        <taxon>Lecanoromycetidae</taxon>
        <taxon>Lecanorales</taxon>
        <taxon>Lecanorineae</taxon>
        <taxon>Ramalinaceae</taxon>
        <taxon>Ramalina</taxon>
    </lineage>
</organism>
<keyword evidence="4 7" id="KW-0378">Hydrolase</keyword>
<evidence type="ECO:0000256" key="1">
    <source>
        <dbReference type="ARBA" id="ARBA00001326"/>
    </source>
</evidence>
<evidence type="ECO:0000256" key="2">
    <source>
        <dbReference type="ARBA" id="ARBA00009519"/>
    </source>
</evidence>
<evidence type="ECO:0000313" key="11">
    <source>
        <dbReference type="Proteomes" id="UP001161017"/>
    </source>
</evidence>
<comment type="caution">
    <text evidence="10">The sequence shown here is derived from an EMBL/GenBank/DDBJ whole genome shotgun (WGS) entry which is preliminary data.</text>
</comment>